<keyword evidence="2" id="KW-1185">Reference proteome</keyword>
<dbReference type="EMBL" id="CM042891">
    <property type="protein sequence ID" value="KAI4303648.1"/>
    <property type="molecule type" value="Genomic_DNA"/>
</dbReference>
<evidence type="ECO:0000313" key="2">
    <source>
        <dbReference type="Proteomes" id="UP001057402"/>
    </source>
</evidence>
<gene>
    <name evidence="1" type="ORF">MLD38_039253</name>
</gene>
<protein>
    <submittedName>
        <fullName evidence="1">Uncharacterized protein</fullName>
    </submittedName>
</protein>
<comment type="caution">
    <text evidence="1">The sequence shown here is derived from an EMBL/GenBank/DDBJ whole genome shotgun (WGS) entry which is preliminary data.</text>
</comment>
<dbReference type="Proteomes" id="UP001057402">
    <property type="component" value="Chromosome 12"/>
</dbReference>
<organism evidence="1 2">
    <name type="scientific">Melastoma candidum</name>
    <dbReference type="NCBI Taxonomy" id="119954"/>
    <lineage>
        <taxon>Eukaryota</taxon>
        <taxon>Viridiplantae</taxon>
        <taxon>Streptophyta</taxon>
        <taxon>Embryophyta</taxon>
        <taxon>Tracheophyta</taxon>
        <taxon>Spermatophyta</taxon>
        <taxon>Magnoliopsida</taxon>
        <taxon>eudicotyledons</taxon>
        <taxon>Gunneridae</taxon>
        <taxon>Pentapetalae</taxon>
        <taxon>rosids</taxon>
        <taxon>malvids</taxon>
        <taxon>Myrtales</taxon>
        <taxon>Melastomataceae</taxon>
        <taxon>Melastomatoideae</taxon>
        <taxon>Melastomateae</taxon>
        <taxon>Melastoma</taxon>
    </lineage>
</organism>
<reference evidence="2" key="1">
    <citation type="journal article" date="2023" name="Front. Plant Sci.">
        <title>Chromosomal-level genome assembly of Melastoma candidum provides insights into trichome evolution.</title>
        <authorList>
            <person name="Zhong Y."/>
            <person name="Wu W."/>
            <person name="Sun C."/>
            <person name="Zou P."/>
            <person name="Liu Y."/>
            <person name="Dai S."/>
            <person name="Zhou R."/>
        </authorList>
    </citation>
    <scope>NUCLEOTIDE SEQUENCE [LARGE SCALE GENOMIC DNA]</scope>
</reference>
<proteinExistence type="predicted"/>
<name>A0ACB9L277_9MYRT</name>
<evidence type="ECO:0000313" key="1">
    <source>
        <dbReference type="EMBL" id="KAI4303648.1"/>
    </source>
</evidence>
<accession>A0ACB9L277</accession>
<sequence>MWASSLPSRRIRASGRPFSASRNISTAALDAMGKARRSVEALNLFHTMQNHMSSYPVSLPITPSQQH</sequence>